<accession>A0A5B7IHH2</accession>
<dbReference type="EMBL" id="VSRR010066785">
    <property type="protein sequence ID" value="MPC84911.1"/>
    <property type="molecule type" value="Genomic_DNA"/>
</dbReference>
<name>A0A5B7IHH2_PORTR</name>
<keyword evidence="2" id="KW-1185">Reference proteome</keyword>
<evidence type="ECO:0000313" key="1">
    <source>
        <dbReference type="EMBL" id="MPC84911.1"/>
    </source>
</evidence>
<reference evidence="1 2" key="1">
    <citation type="submission" date="2019-05" db="EMBL/GenBank/DDBJ databases">
        <title>Another draft genome of Portunus trituberculatus and its Hox gene families provides insights of decapod evolution.</title>
        <authorList>
            <person name="Jeong J.-H."/>
            <person name="Song I."/>
            <person name="Kim S."/>
            <person name="Choi T."/>
            <person name="Kim D."/>
            <person name="Ryu S."/>
            <person name="Kim W."/>
        </authorList>
    </citation>
    <scope>NUCLEOTIDE SEQUENCE [LARGE SCALE GENOMIC DNA]</scope>
    <source>
        <tissue evidence="1">Muscle</tissue>
    </source>
</reference>
<dbReference type="AlphaFoldDB" id="A0A5B7IHH2"/>
<protein>
    <submittedName>
        <fullName evidence="1">Uncharacterized protein</fullName>
    </submittedName>
</protein>
<organism evidence="1 2">
    <name type="scientific">Portunus trituberculatus</name>
    <name type="common">Swimming crab</name>
    <name type="synonym">Neptunus trituberculatus</name>
    <dbReference type="NCBI Taxonomy" id="210409"/>
    <lineage>
        <taxon>Eukaryota</taxon>
        <taxon>Metazoa</taxon>
        <taxon>Ecdysozoa</taxon>
        <taxon>Arthropoda</taxon>
        <taxon>Crustacea</taxon>
        <taxon>Multicrustacea</taxon>
        <taxon>Malacostraca</taxon>
        <taxon>Eumalacostraca</taxon>
        <taxon>Eucarida</taxon>
        <taxon>Decapoda</taxon>
        <taxon>Pleocyemata</taxon>
        <taxon>Brachyura</taxon>
        <taxon>Eubrachyura</taxon>
        <taxon>Portunoidea</taxon>
        <taxon>Portunidae</taxon>
        <taxon>Portuninae</taxon>
        <taxon>Portunus</taxon>
    </lineage>
</organism>
<sequence length="93" mass="10343">MTSRYGCEFDIYEQGGLNRALTKRLITTPFTSSVYPPTSERSGKLVSSSMKQQTLMDRADGSIGSRRRLSGSLLRRQPVTSTTVYGTHTFMDA</sequence>
<gene>
    <name evidence="1" type="ORF">E2C01_079662</name>
</gene>
<proteinExistence type="predicted"/>
<evidence type="ECO:0000313" key="2">
    <source>
        <dbReference type="Proteomes" id="UP000324222"/>
    </source>
</evidence>
<dbReference type="Proteomes" id="UP000324222">
    <property type="component" value="Unassembled WGS sequence"/>
</dbReference>
<comment type="caution">
    <text evidence="1">The sequence shown here is derived from an EMBL/GenBank/DDBJ whole genome shotgun (WGS) entry which is preliminary data.</text>
</comment>